<evidence type="ECO:0000313" key="6">
    <source>
        <dbReference type="Proteomes" id="UP000215002"/>
    </source>
</evidence>
<dbReference type="PANTHER" id="PTHR22925:SF3">
    <property type="entry name" value="GLYCOSYL HYDROLASE FAMILY PROTEIN 43"/>
    <property type="match status" value="1"/>
</dbReference>
<evidence type="ECO:0000256" key="2">
    <source>
        <dbReference type="ARBA" id="ARBA00022801"/>
    </source>
</evidence>
<dbReference type="InterPro" id="IPR006710">
    <property type="entry name" value="Glyco_hydro_43"/>
</dbReference>
<gene>
    <name evidence="5" type="ORF">MuYL_4375</name>
</gene>
<keyword evidence="3 4" id="KW-0326">Glycosidase</keyword>
<evidence type="ECO:0000256" key="3">
    <source>
        <dbReference type="ARBA" id="ARBA00023295"/>
    </source>
</evidence>
<sequence>MLFSALLCILLSSKVTVSQSHKAKHNPNYTTITNFNKKGEQLIRFSRVGDAIDAHDGEIALFNGVYYLYGTSYDCGFSWGNKQAPFCGFKVYSSTDLVNWADRGLLFDATTPVWQSRCNGSTYGCFRPHVIFNKITNLYVLWINVYDNVSGYRVFTGKSPAGPFTEVAEPRLAVNSDAPAAGLNNGDHDTFVDDDGTGYLAYTDWRTKGSIVIEKLDDTYTTGTGVCIKTVTTGSTEAPALFKRNGIYYVVYSDPNCGYCSGTGASYRTASSPLGPWSEGKKISDNSCGGQPSFVSTIKLAGGSIFLFGSDLWNNAAKNEALANYYWAPLSFNADGSIKPMECLQAVKVRALNAVETLTLQPGYKTYRDIDKTTQRFQSFKASKTGLLTTLSLTAFKLNTPDSGLTIQVFKADGTSRPKGSPLKSLTITSASVSWSAKNILMHPDLKLVKGTIYCIVVKSTANEGNYGLVYRYSVNSKSGYSTNAGQTFSSVNNQSLKYQVLIR</sequence>
<dbReference type="AlphaFoldDB" id="A0A223P2I5"/>
<dbReference type="GO" id="GO:0004553">
    <property type="term" value="F:hydrolase activity, hydrolyzing O-glycosyl compounds"/>
    <property type="evidence" value="ECO:0007669"/>
    <property type="project" value="InterPro"/>
</dbReference>
<protein>
    <submittedName>
        <fullName evidence="5">Glycosyl hydrolases family 43</fullName>
    </submittedName>
</protein>
<proteinExistence type="inferred from homology"/>
<dbReference type="Pfam" id="PF04616">
    <property type="entry name" value="Glyco_hydro_43"/>
    <property type="match status" value="1"/>
</dbReference>
<dbReference type="EMBL" id="CP022743">
    <property type="protein sequence ID" value="ASU36260.1"/>
    <property type="molecule type" value="Genomic_DNA"/>
</dbReference>
<dbReference type="SUPFAM" id="SSF75005">
    <property type="entry name" value="Arabinanase/levansucrase/invertase"/>
    <property type="match status" value="1"/>
</dbReference>
<comment type="similarity">
    <text evidence="1 4">Belongs to the glycosyl hydrolase 43 family.</text>
</comment>
<dbReference type="GO" id="GO:0005975">
    <property type="term" value="P:carbohydrate metabolic process"/>
    <property type="evidence" value="ECO:0007669"/>
    <property type="project" value="InterPro"/>
</dbReference>
<keyword evidence="2 4" id="KW-0378">Hydrolase</keyword>
<dbReference type="CDD" id="cd18824">
    <property type="entry name" value="GH43_CtGH43-like"/>
    <property type="match status" value="1"/>
</dbReference>
<evidence type="ECO:0000256" key="1">
    <source>
        <dbReference type="ARBA" id="ARBA00009865"/>
    </source>
</evidence>
<keyword evidence="6" id="KW-1185">Reference proteome</keyword>
<name>A0A223P2I5_9SPHI</name>
<dbReference type="InterPro" id="IPR023296">
    <property type="entry name" value="Glyco_hydro_beta-prop_sf"/>
</dbReference>
<evidence type="ECO:0000313" key="5">
    <source>
        <dbReference type="EMBL" id="ASU36260.1"/>
    </source>
</evidence>
<accession>A0A223P2I5</accession>
<evidence type="ECO:0000256" key="4">
    <source>
        <dbReference type="RuleBase" id="RU361187"/>
    </source>
</evidence>
<dbReference type="PANTHER" id="PTHR22925">
    <property type="entry name" value="GLYCOSYL HYDROLASE 43 FAMILY MEMBER"/>
    <property type="match status" value="1"/>
</dbReference>
<organism evidence="5 6">
    <name type="scientific">Mucilaginibacter xinganensis</name>
    <dbReference type="NCBI Taxonomy" id="1234841"/>
    <lineage>
        <taxon>Bacteria</taxon>
        <taxon>Pseudomonadati</taxon>
        <taxon>Bacteroidota</taxon>
        <taxon>Sphingobacteriia</taxon>
        <taxon>Sphingobacteriales</taxon>
        <taxon>Sphingobacteriaceae</taxon>
        <taxon>Mucilaginibacter</taxon>
    </lineage>
</organism>
<dbReference type="Gene3D" id="2.115.10.20">
    <property type="entry name" value="Glycosyl hydrolase domain, family 43"/>
    <property type="match status" value="1"/>
</dbReference>
<dbReference type="Proteomes" id="UP000215002">
    <property type="component" value="Chromosome"/>
</dbReference>
<dbReference type="KEGG" id="muc:MuYL_4375"/>
<reference evidence="5 6" key="1">
    <citation type="submission" date="2017-08" db="EMBL/GenBank/DDBJ databases">
        <title>Complete genome sequence of Mucilaginibacter sp. strain BJC16-A31.</title>
        <authorList>
            <consortium name="Henan University of Science and Technology"/>
            <person name="You X."/>
        </authorList>
    </citation>
    <scope>NUCLEOTIDE SEQUENCE [LARGE SCALE GENOMIC DNA]</scope>
    <source>
        <strain evidence="5 6">BJC16-A31</strain>
    </source>
</reference>